<keyword evidence="1" id="KW-0812">Transmembrane</keyword>
<proteinExistence type="predicted"/>
<comment type="caution">
    <text evidence="2">The sequence shown here is derived from an EMBL/GenBank/DDBJ whole genome shotgun (WGS) entry which is preliminary data.</text>
</comment>
<evidence type="ECO:0000313" key="2">
    <source>
        <dbReference type="EMBL" id="RON80539.1"/>
    </source>
</evidence>
<protein>
    <submittedName>
        <fullName evidence="2">Uncharacterized protein</fullName>
    </submittedName>
</protein>
<keyword evidence="1" id="KW-0472">Membrane</keyword>
<gene>
    <name evidence="2" type="ORF">BK670_10010</name>
</gene>
<organism evidence="2 3">
    <name type="scientific">Pseudomonas fluorescens</name>
    <dbReference type="NCBI Taxonomy" id="294"/>
    <lineage>
        <taxon>Bacteria</taxon>
        <taxon>Pseudomonadati</taxon>
        <taxon>Pseudomonadota</taxon>
        <taxon>Gammaproteobacteria</taxon>
        <taxon>Pseudomonadales</taxon>
        <taxon>Pseudomonadaceae</taxon>
        <taxon>Pseudomonas</taxon>
    </lineage>
</organism>
<keyword evidence="1" id="KW-1133">Transmembrane helix</keyword>
<dbReference type="AlphaFoldDB" id="A0A423MBA4"/>
<sequence>MGDVWNVLHVGMLEAQAMQGFEQVCGGADALDGGFEDVFRVGLAWVSISSVGVSVTLLMRGR</sequence>
<name>A0A423MBA4_PSEFL</name>
<dbReference type="EMBL" id="MOBX01000013">
    <property type="protein sequence ID" value="RON80539.1"/>
    <property type="molecule type" value="Genomic_DNA"/>
</dbReference>
<evidence type="ECO:0000313" key="3">
    <source>
        <dbReference type="Proteomes" id="UP000285378"/>
    </source>
</evidence>
<dbReference type="Proteomes" id="UP000285378">
    <property type="component" value="Unassembled WGS sequence"/>
</dbReference>
<evidence type="ECO:0000256" key="1">
    <source>
        <dbReference type="SAM" id="Phobius"/>
    </source>
</evidence>
<feature type="transmembrane region" description="Helical" evidence="1">
    <location>
        <begin position="38"/>
        <end position="59"/>
    </location>
</feature>
<reference evidence="2 3" key="1">
    <citation type="submission" date="2016-10" db="EMBL/GenBank/DDBJ databases">
        <title>Comparative genome analysis of multiple Pseudomonas spp. focuses on biocontrol and plant growth promoting traits.</title>
        <authorList>
            <person name="Tao X.-Y."/>
            <person name="Taylor C.G."/>
        </authorList>
    </citation>
    <scope>NUCLEOTIDE SEQUENCE [LARGE SCALE GENOMIC DNA]</scope>
    <source>
        <strain evidence="2 3">28B5</strain>
    </source>
</reference>
<accession>A0A423MBA4</accession>